<proteinExistence type="inferred from homology"/>
<comment type="similarity">
    <text evidence="1">Belongs to the ComF/GntX family.</text>
</comment>
<evidence type="ECO:0000259" key="2">
    <source>
        <dbReference type="Pfam" id="PF00156"/>
    </source>
</evidence>
<dbReference type="AlphaFoldDB" id="A0A3M2HVL0"/>
<dbReference type="Pfam" id="PF18912">
    <property type="entry name" value="DZR_2"/>
    <property type="match status" value="1"/>
</dbReference>
<dbReference type="PANTHER" id="PTHR47505">
    <property type="entry name" value="DNA UTILIZATION PROTEIN YHGH"/>
    <property type="match status" value="1"/>
</dbReference>
<comment type="caution">
    <text evidence="4">The sequence shown here is derived from an EMBL/GenBank/DDBJ whole genome shotgun (WGS) entry which is preliminary data.</text>
</comment>
<reference evidence="4 5" key="1">
    <citation type="submission" date="2018-10" db="EMBL/GenBank/DDBJ databases">
        <title>Proposal of Lysobacter pythonis sp. nov. isolated from royal pythons (Python regius).</title>
        <authorList>
            <person name="Hans-Juergen B."/>
            <person name="Huptas C."/>
            <person name="Sandra B."/>
            <person name="Igor L."/>
            <person name="Joachim S."/>
            <person name="Siegfried S."/>
            <person name="Mareike W."/>
            <person name="Peter K."/>
        </authorList>
    </citation>
    <scope>NUCLEOTIDE SEQUENCE [LARGE SCALE GENOMIC DNA]</scope>
    <source>
        <strain evidence="4 5">4284/11</strain>
    </source>
</reference>
<organism evidence="4 5">
    <name type="scientific">Solilutibacter pythonis</name>
    <dbReference type="NCBI Taxonomy" id="2483112"/>
    <lineage>
        <taxon>Bacteria</taxon>
        <taxon>Pseudomonadati</taxon>
        <taxon>Pseudomonadota</taxon>
        <taxon>Gammaproteobacteria</taxon>
        <taxon>Lysobacterales</taxon>
        <taxon>Lysobacteraceae</taxon>
        <taxon>Solilutibacter</taxon>
    </lineage>
</organism>
<dbReference type="OrthoDB" id="9793412at2"/>
<dbReference type="SUPFAM" id="SSF53271">
    <property type="entry name" value="PRTase-like"/>
    <property type="match status" value="1"/>
</dbReference>
<keyword evidence="5" id="KW-1185">Reference proteome</keyword>
<protein>
    <submittedName>
        <fullName evidence="4">ComF family protein</fullName>
    </submittedName>
</protein>
<dbReference type="InterPro" id="IPR029057">
    <property type="entry name" value="PRTase-like"/>
</dbReference>
<dbReference type="InterPro" id="IPR044005">
    <property type="entry name" value="DZR_2"/>
</dbReference>
<feature type="domain" description="Double zinc ribbon" evidence="3">
    <location>
        <begin position="18"/>
        <end position="75"/>
    </location>
</feature>
<dbReference type="InterPro" id="IPR000836">
    <property type="entry name" value="PRTase_dom"/>
</dbReference>
<dbReference type="PANTHER" id="PTHR47505:SF1">
    <property type="entry name" value="DNA UTILIZATION PROTEIN YHGH"/>
    <property type="match status" value="1"/>
</dbReference>
<dbReference type="Proteomes" id="UP000275012">
    <property type="component" value="Unassembled WGS sequence"/>
</dbReference>
<dbReference type="Gene3D" id="3.40.50.2020">
    <property type="match status" value="1"/>
</dbReference>
<evidence type="ECO:0000259" key="3">
    <source>
        <dbReference type="Pfam" id="PF18912"/>
    </source>
</evidence>
<dbReference type="EMBL" id="RFLY01000004">
    <property type="protein sequence ID" value="RMH93766.1"/>
    <property type="molecule type" value="Genomic_DNA"/>
</dbReference>
<sequence length="245" mass="26218">MPIPVNFPIRRLVDGLARRLWPPVCLACCGGGDTGAGRDLCPACFAALPWHRHACAGCALPLAAADTGARCGACLIRRDAPLAEVRAVFAYTAPLDRLLPRFKFHQSLAAGRLLSSLMVSGLADAALSSADTVLIPVPLHRRRLAARGHDQALELARPLARALGLPLRHDLLWRCKHTGAQSRLDQATRRRNLRDAFRVRGGAAPARVTLIDDVMTTGATLEAAARALRQAGVARVDAWVCARAA</sequence>
<accession>A0A3M2HVL0</accession>
<feature type="domain" description="Phosphoribosyltransferase" evidence="2">
    <location>
        <begin position="152"/>
        <end position="241"/>
    </location>
</feature>
<evidence type="ECO:0000313" key="4">
    <source>
        <dbReference type="EMBL" id="RMH93766.1"/>
    </source>
</evidence>
<evidence type="ECO:0000256" key="1">
    <source>
        <dbReference type="ARBA" id="ARBA00008007"/>
    </source>
</evidence>
<dbReference type="InterPro" id="IPR051910">
    <property type="entry name" value="ComF/GntX_DNA_util-trans"/>
</dbReference>
<dbReference type="Pfam" id="PF00156">
    <property type="entry name" value="Pribosyltran"/>
    <property type="match status" value="1"/>
</dbReference>
<evidence type="ECO:0000313" key="5">
    <source>
        <dbReference type="Proteomes" id="UP000275012"/>
    </source>
</evidence>
<name>A0A3M2HVL0_9GAMM</name>
<gene>
    <name evidence="4" type="ORF">EBB59_03730</name>
</gene>
<dbReference type="CDD" id="cd06223">
    <property type="entry name" value="PRTases_typeI"/>
    <property type="match status" value="1"/>
</dbReference>